<dbReference type="InterPro" id="IPR013780">
    <property type="entry name" value="Glyco_hydro_b"/>
</dbReference>
<dbReference type="GO" id="GO:0004557">
    <property type="term" value="F:alpha-galactosidase activity"/>
    <property type="evidence" value="ECO:0007669"/>
    <property type="project" value="UniProtKB-EC"/>
</dbReference>
<dbReference type="Gene3D" id="2.60.40.10">
    <property type="entry name" value="Immunoglobulins"/>
    <property type="match status" value="1"/>
</dbReference>
<comment type="similarity">
    <text evidence="1 5">Belongs to the glycosyl hydrolase 27 family.</text>
</comment>
<dbReference type="Pfam" id="PF16499">
    <property type="entry name" value="Melibiase_2"/>
    <property type="match status" value="1"/>
</dbReference>
<reference evidence="7 9" key="1">
    <citation type="submission" date="2015-09" db="EMBL/GenBank/DDBJ databases">
        <authorList>
            <consortium name="Pathogen Informatics"/>
        </authorList>
    </citation>
    <scope>NUCLEOTIDE SEQUENCE [LARGE SCALE GENOMIC DNA]</scope>
    <source>
        <strain evidence="7 9">2789STDY5834846</strain>
    </source>
</reference>
<dbReference type="Pfam" id="PF17801">
    <property type="entry name" value="Melibiase_C"/>
    <property type="match status" value="1"/>
</dbReference>
<dbReference type="EMBL" id="CZAE01000006">
    <property type="protein sequence ID" value="CUP01134.1"/>
    <property type="molecule type" value="Genomic_DNA"/>
</dbReference>
<evidence type="ECO:0000256" key="4">
    <source>
        <dbReference type="ARBA" id="ARBA00023295"/>
    </source>
</evidence>
<organism evidence="7 9">
    <name type="scientific">Bacteroides faecis</name>
    <dbReference type="NCBI Taxonomy" id="674529"/>
    <lineage>
        <taxon>Bacteria</taxon>
        <taxon>Pseudomonadati</taxon>
        <taxon>Bacteroidota</taxon>
        <taxon>Bacteroidia</taxon>
        <taxon>Bacteroidales</taxon>
        <taxon>Bacteroidaceae</taxon>
        <taxon>Bacteroides</taxon>
    </lineage>
</organism>
<dbReference type="EMBL" id="CP103141">
    <property type="protein sequence ID" value="UVQ75653.1"/>
    <property type="molecule type" value="Genomic_DNA"/>
</dbReference>
<dbReference type="Pfam" id="PF05345">
    <property type="entry name" value="He_PIG"/>
    <property type="match status" value="1"/>
</dbReference>
<evidence type="ECO:0000259" key="6">
    <source>
        <dbReference type="Pfam" id="PF17801"/>
    </source>
</evidence>
<dbReference type="RefSeq" id="WP_055269263.1">
    <property type="nucleotide sequence ID" value="NZ_CABMFH010000004.1"/>
</dbReference>
<dbReference type="Proteomes" id="UP001060104">
    <property type="component" value="Chromosome"/>
</dbReference>
<evidence type="ECO:0000256" key="5">
    <source>
        <dbReference type="RuleBase" id="RU361168"/>
    </source>
</evidence>
<dbReference type="InterPro" id="IPR015919">
    <property type="entry name" value="Cadherin-like_sf"/>
</dbReference>
<evidence type="ECO:0000313" key="10">
    <source>
        <dbReference type="Proteomes" id="UP001060104"/>
    </source>
</evidence>
<keyword evidence="3 5" id="KW-0378">Hydrolase</keyword>
<dbReference type="Gene3D" id="3.20.20.70">
    <property type="entry name" value="Aldolase class I"/>
    <property type="match status" value="1"/>
</dbReference>
<evidence type="ECO:0000256" key="1">
    <source>
        <dbReference type="ARBA" id="ARBA00009743"/>
    </source>
</evidence>
<dbReference type="EC" id="3.2.1.22" evidence="5"/>
<evidence type="ECO:0000256" key="2">
    <source>
        <dbReference type="ARBA" id="ARBA00022729"/>
    </source>
</evidence>
<dbReference type="GeneID" id="69587894"/>
<comment type="catalytic activity">
    <reaction evidence="5">
        <text>Hydrolysis of terminal, non-reducing alpha-D-galactose residues in alpha-D-galactosides, including galactose oligosaccharides, galactomannans and galactolipids.</text>
        <dbReference type="EC" id="3.2.1.22"/>
    </reaction>
</comment>
<dbReference type="InterPro" id="IPR013783">
    <property type="entry name" value="Ig-like_fold"/>
</dbReference>
<evidence type="ECO:0000313" key="9">
    <source>
        <dbReference type="Proteomes" id="UP000095606"/>
    </source>
</evidence>
<keyword evidence="5" id="KW-1015">Disulfide bond</keyword>
<dbReference type="SUPFAM" id="SSF49313">
    <property type="entry name" value="Cadherin-like"/>
    <property type="match status" value="1"/>
</dbReference>
<dbReference type="InterPro" id="IPR017853">
    <property type="entry name" value="GH"/>
</dbReference>
<dbReference type="SUPFAM" id="SSF51445">
    <property type="entry name" value="(Trans)glycosidases"/>
    <property type="match status" value="1"/>
</dbReference>
<dbReference type="GO" id="GO:0005975">
    <property type="term" value="P:carbohydrate metabolic process"/>
    <property type="evidence" value="ECO:0007669"/>
    <property type="project" value="InterPro"/>
</dbReference>
<sequence length="503" mass="55916">MSKIHSFFILSILSFFVVNVSLFAGNKSQTNINQNFFEGAPSIHPPRVIANYTATPFMFYIPTTGQRPMEWSAEKLPKGLKLDSKTGIITGTVASEGEYMVTLKAKNSQGTCTQKLEIHIGDDLLLTPPMGWNSWNTFGQHLTEELVLQTADALVANGMRDLGYSYINIDDFWQLPERGADGHIQIDKAKFPRGIKYVADYLHERGFKLGIYSDAADKTCGGVCGSYGYEEMDAKDFASWGVDLLKYDYCNAPAGRVEAMERYAKMGKALRATGRSIVFSVCEWGQREPWKWAKQVGGHLWRVSGDIGDVWDREANRMGGLRGILNILEINAPLNEYAGPSGWNDPDMLVVGIGGKSMSIGSESKGCTQEQYKSHFALWCMMASPLLCGNDVRNMDDSTLQVLLDKDLIAINQDVLGKQAERSIRADYYDIWVKPLADGRKAVACFNRMDTPQNIELNAKTVEGLSLEQVYSLDSRSTENAADGMIVKLAPYQCKVYICGKPK</sequence>
<dbReference type="GO" id="GO:0005509">
    <property type="term" value="F:calcium ion binding"/>
    <property type="evidence" value="ECO:0007669"/>
    <property type="project" value="InterPro"/>
</dbReference>
<name>A0A174JMX2_9BACE</name>
<dbReference type="AlphaFoldDB" id="A0A174JMX2"/>
<reference evidence="8" key="2">
    <citation type="submission" date="2022-08" db="EMBL/GenBank/DDBJ databases">
        <title>Genome Sequencing of Bacteroides fragilis Group Isolates with Nanopore Technology.</title>
        <authorList>
            <person name="Tisza M.J."/>
            <person name="Smith D."/>
            <person name="Dekker J.P."/>
        </authorList>
    </citation>
    <scope>NUCLEOTIDE SEQUENCE</scope>
    <source>
        <strain evidence="8">BFG-527</strain>
    </source>
</reference>
<dbReference type="PRINTS" id="PR00740">
    <property type="entry name" value="GLHYDRLASE27"/>
</dbReference>
<keyword evidence="10" id="KW-1185">Reference proteome</keyword>
<dbReference type="PANTHER" id="PTHR11452">
    <property type="entry name" value="ALPHA-GALACTOSIDASE/ALPHA-N-ACETYLGALACTOSAMINIDASE"/>
    <property type="match status" value="1"/>
</dbReference>
<dbReference type="InterPro" id="IPR002241">
    <property type="entry name" value="Glyco_hydro_27"/>
</dbReference>
<keyword evidence="4 5" id="KW-0326">Glycosidase</keyword>
<evidence type="ECO:0000313" key="7">
    <source>
        <dbReference type="EMBL" id="CUP01134.1"/>
    </source>
</evidence>
<dbReference type="InterPro" id="IPR013785">
    <property type="entry name" value="Aldolase_TIM"/>
</dbReference>
<evidence type="ECO:0000256" key="3">
    <source>
        <dbReference type="ARBA" id="ARBA00022801"/>
    </source>
</evidence>
<feature type="domain" description="Alpha galactosidase C-terminal" evidence="6">
    <location>
        <begin position="427"/>
        <end position="471"/>
    </location>
</feature>
<gene>
    <name evidence="7" type="primary">agaA_3</name>
    <name evidence="7" type="ORF">ERS852461_01649</name>
    <name evidence="8" type="ORF">NXY30_04410</name>
</gene>
<proteinExistence type="inferred from homology"/>
<dbReference type="Gene3D" id="2.60.40.1180">
    <property type="entry name" value="Golgi alpha-mannosidase II"/>
    <property type="match status" value="1"/>
</dbReference>
<dbReference type="GO" id="GO:0016020">
    <property type="term" value="C:membrane"/>
    <property type="evidence" value="ECO:0007669"/>
    <property type="project" value="InterPro"/>
</dbReference>
<evidence type="ECO:0000313" key="8">
    <source>
        <dbReference type="EMBL" id="UVQ75653.1"/>
    </source>
</evidence>
<accession>A0A174JMX2</accession>
<dbReference type="InterPro" id="IPR041233">
    <property type="entry name" value="Melibiase_C"/>
</dbReference>
<protein>
    <recommendedName>
        <fullName evidence="5">Alpha-galactosidase</fullName>
        <ecNumber evidence="5">3.2.1.22</ecNumber>
    </recommendedName>
    <alternativeName>
        <fullName evidence="5">Melibiase</fullName>
    </alternativeName>
</protein>
<dbReference type="PANTHER" id="PTHR11452:SF75">
    <property type="entry name" value="ALPHA-GALACTOSIDASE MEL1"/>
    <property type="match status" value="1"/>
</dbReference>
<accession>A0A3E5GJ46</accession>
<keyword evidence="2" id="KW-0732">Signal</keyword>
<dbReference type="FunFam" id="3.20.20.70:FF:000286">
    <property type="entry name" value="Alpha-galactosidase"/>
    <property type="match status" value="1"/>
</dbReference>
<dbReference type="Proteomes" id="UP000095606">
    <property type="component" value="Unassembled WGS sequence"/>
</dbReference>
<dbReference type="CDD" id="cd14792">
    <property type="entry name" value="GH27"/>
    <property type="match status" value="1"/>
</dbReference>
<dbReference type="SUPFAM" id="SSF51011">
    <property type="entry name" value="Glycosyl hydrolase domain"/>
    <property type="match status" value="1"/>
</dbReference>